<dbReference type="GO" id="GO:0099078">
    <property type="term" value="C:BORC complex"/>
    <property type="evidence" value="ECO:0000318"/>
    <property type="project" value="GO_Central"/>
</dbReference>
<dbReference type="GO" id="GO:0032418">
    <property type="term" value="P:lysosome localization"/>
    <property type="evidence" value="ECO:0000318"/>
    <property type="project" value="GO_Central"/>
</dbReference>
<keyword evidence="6" id="KW-1267">Proteomics identification</keyword>
<feature type="compositionally biased region" description="Basic and acidic residues" evidence="1">
    <location>
        <begin position="1"/>
        <end position="12"/>
    </location>
</feature>
<dbReference type="PaxDb" id="6945-B7P572"/>
<dbReference type="FunCoup" id="B7P572">
    <property type="interactions" value="6"/>
</dbReference>
<feature type="domain" description="BLOC-1-related complex subunit 6 C-terminal helix" evidence="2">
    <location>
        <begin position="229"/>
        <end position="327"/>
    </location>
</feature>
<feature type="compositionally biased region" description="Low complexity" evidence="1">
    <location>
        <begin position="34"/>
        <end position="44"/>
    </location>
</feature>
<dbReference type="EMBL" id="DS639692">
    <property type="protein sequence ID" value="EEC01744.1"/>
    <property type="molecule type" value="Genomic_DNA"/>
</dbReference>
<feature type="region of interest" description="Disordered" evidence="1">
    <location>
        <begin position="1"/>
        <end position="76"/>
    </location>
</feature>
<reference evidence="4" key="2">
    <citation type="submission" date="2020-05" db="UniProtKB">
        <authorList>
            <consortium name="EnsemblMetazoa"/>
        </authorList>
    </citation>
    <scope>IDENTIFICATION</scope>
    <source>
        <strain evidence="4">wikel</strain>
    </source>
</reference>
<accession>B7P572</accession>
<dbReference type="InterPro" id="IPR019314">
    <property type="entry name" value="BORCS6"/>
</dbReference>
<evidence type="ECO:0000313" key="4">
    <source>
        <dbReference type="EnsemblMetazoa" id="ISCW001591-PA"/>
    </source>
</evidence>
<dbReference type="VEuPathDB" id="VectorBase:ISCW001591"/>
<dbReference type="PANTHER" id="PTHR13440">
    <property type="entry name" value="BLOC-1 RELATED COMPLEX SUBUNIT 6"/>
    <property type="match status" value="1"/>
</dbReference>
<organism>
    <name type="scientific">Ixodes scapularis</name>
    <name type="common">Black-legged tick</name>
    <name type="synonym">Deer tick</name>
    <dbReference type="NCBI Taxonomy" id="6945"/>
    <lineage>
        <taxon>Eukaryota</taxon>
        <taxon>Metazoa</taxon>
        <taxon>Ecdysozoa</taxon>
        <taxon>Arthropoda</taxon>
        <taxon>Chelicerata</taxon>
        <taxon>Arachnida</taxon>
        <taxon>Acari</taxon>
        <taxon>Parasitiformes</taxon>
        <taxon>Ixodida</taxon>
        <taxon>Ixodoidea</taxon>
        <taxon>Ixodidae</taxon>
        <taxon>Ixodinae</taxon>
        <taxon>Ixodes</taxon>
    </lineage>
</organism>
<evidence type="ECO:0000313" key="5">
    <source>
        <dbReference type="Proteomes" id="UP000001555"/>
    </source>
</evidence>
<evidence type="ECO:0007829" key="6">
    <source>
        <dbReference type="PeptideAtlas" id="B7P572"/>
    </source>
</evidence>
<dbReference type="Pfam" id="PF10157">
    <property type="entry name" value="BORCS6"/>
    <property type="match status" value="1"/>
</dbReference>
<dbReference type="EMBL" id="ABJB010820614">
    <property type="status" value="NOT_ANNOTATED_CDS"/>
    <property type="molecule type" value="Genomic_DNA"/>
</dbReference>
<dbReference type="AlphaFoldDB" id="B7P572"/>
<dbReference type="STRING" id="6945.B7P572"/>
<proteinExistence type="evidence at protein level"/>
<dbReference type="HOGENOM" id="CLU_832306_0_0_1"/>
<dbReference type="PANTHER" id="PTHR13440:SF7">
    <property type="entry name" value="BLOC-1 RELATED COMPLEX SUBUNIT 6"/>
    <property type="match status" value="1"/>
</dbReference>
<dbReference type="VEuPathDB" id="VectorBase:ISCP_011151"/>
<evidence type="ECO:0000259" key="2">
    <source>
        <dbReference type="Pfam" id="PF10157"/>
    </source>
</evidence>
<evidence type="ECO:0000256" key="1">
    <source>
        <dbReference type="SAM" id="MobiDB-lite"/>
    </source>
</evidence>
<dbReference type="InterPro" id="IPR046465">
    <property type="entry name" value="BORCS6_C"/>
</dbReference>
<name>B7P572_IXOSC</name>
<feature type="region of interest" description="Disordered" evidence="1">
    <location>
        <begin position="99"/>
        <end position="142"/>
    </location>
</feature>
<dbReference type="VEuPathDB" id="VectorBase:ISCI001591"/>
<feature type="compositionally biased region" description="Polar residues" evidence="1">
    <location>
        <begin position="132"/>
        <end position="142"/>
    </location>
</feature>
<dbReference type="EnsemblMetazoa" id="ISCW001591-RA">
    <property type="protein sequence ID" value="ISCW001591-PA"/>
    <property type="gene ID" value="ISCW001591"/>
</dbReference>
<dbReference type="OrthoDB" id="21270at2759"/>
<protein>
    <recommendedName>
        <fullName evidence="2">BLOC-1-related complex subunit 6 C-terminal helix domain-containing protein</fullName>
    </recommendedName>
</protein>
<reference evidence="3 5" key="1">
    <citation type="submission" date="2008-03" db="EMBL/GenBank/DDBJ databases">
        <title>Annotation of Ixodes scapularis.</title>
        <authorList>
            <consortium name="Ixodes scapularis Genome Project Consortium"/>
            <person name="Caler E."/>
            <person name="Hannick L.I."/>
            <person name="Bidwell S."/>
            <person name="Joardar V."/>
            <person name="Thiagarajan M."/>
            <person name="Amedeo P."/>
            <person name="Galinsky K.J."/>
            <person name="Schobel S."/>
            <person name="Inman J."/>
            <person name="Hostetler J."/>
            <person name="Miller J."/>
            <person name="Hammond M."/>
            <person name="Megy K."/>
            <person name="Lawson D."/>
            <person name="Kodira C."/>
            <person name="Sutton G."/>
            <person name="Meyer J."/>
            <person name="Hill C.A."/>
            <person name="Birren B."/>
            <person name="Nene V."/>
            <person name="Collins F."/>
            <person name="Alarcon-Chaidez F."/>
            <person name="Wikel S."/>
            <person name="Strausberg R."/>
        </authorList>
    </citation>
    <scope>NUCLEOTIDE SEQUENCE [LARGE SCALE GENOMIC DNA]</scope>
    <source>
        <strain evidence="5">Wikel</strain>
        <strain evidence="3">Wikel colony</strain>
    </source>
</reference>
<dbReference type="InParanoid" id="B7P572"/>
<dbReference type="Proteomes" id="UP000001555">
    <property type="component" value="Unassembled WGS sequence"/>
</dbReference>
<dbReference type="KEGG" id="isc:8024782"/>
<keyword evidence="5" id="KW-1185">Reference proteome</keyword>
<sequence length="334" mass="35745">MSVENRPPRLENLDNSAARRPADEEDANGGGASGSASPVAPPDLADSDDDDLHDVMTASYSEICLDEDDDGDLLPGEISDLAEVQDATQGINRLVDEINREEDRDGAQPRPQTLGLRSPPVAGSSARCRPVSDSQATSPCSSMLSAEEALEDGALVHGRYGSEASGLSDLQGTLTYEGDMVNFVAEDLQEKIKLSSPVTKLAEGLPSFPTSRSSTPSLYKQLLAPQLALVDPTVLADLEGEARTVAASVDSLLQSLSANMHSISSMTVDCIRLYERGMCKTCDVADSNIKAMYQLMAKHEEVSNSMKPLYSLANQVKNIKKLLDHFENAVEGKT</sequence>
<evidence type="ECO:0000313" key="3">
    <source>
        <dbReference type="EMBL" id="EEC01744.1"/>
    </source>
</evidence>
<gene>
    <name evidence="4" type="primary">8024782</name>
    <name evidence="3" type="ORF">IscW_ISCW001591</name>
</gene>
<dbReference type="OMA" id="TCDVADS"/>